<evidence type="ECO:0000256" key="1">
    <source>
        <dbReference type="SAM" id="SignalP"/>
    </source>
</evidence>
<evidence type="ECO:0000313" key="3">
    <source>
        <dbReference type="Proteomes" id="UP000295367"/>
    </source>
</evidence>
<keyword evidence="1" id="KW-0732">Signal</keyword>
<accession>A0A4R3Y2T2</accession>
<evidence type="ECO:0000313" key="2">
    <source>
        <dbReference type="EMBL" id="TCV85887.1"/>
    </source>
</evidence>
<sequence>MTPTKQNRLLSILLVVFGLIMSSATNVFAYDEHGKFLAWGDGSCGQLTEELKTGQGAATVNKMYIQGFVAGINASVPGNVDFFAGSDMDSRFNFVAKYCEENPLSYVIGGLAEMVRKITGKDMQHLAPQPFQKPKHGM</sequence>
<feature type="signal peptide" evidence="1">
    <location>
        <begin position="1"/>
        <end position="29"/>
    </location>
</feature>
<dbReference type="EMBL" id="SMCO01000008">
    <property type="protein sequence ID" value="TCV85887.1"/>
    <property type="molecule type" value="Genomic_DNA"/>
</dbReference>
<organism evidence="2 3">
    <name type="scientific">Sulfurirhabdus autotrophica</name>
    <dbReference type="NCBI Taxonomy" id="1706046"/>
    <lineage>
        <taxon>Bacteria</taxon>
        <taxon>Pseudomonadati</taxon>
        <taxon>Pseudomonadota</taxon>
        <taxon>Betaproteobacteria</taxon>
        <taxon>Nitrosomonadales</taxon>
        <taxon>Sulfuricellaceae</taxon>
        <taxon>Sulfurirhabdus</taxon>
    </lineage>
</organism>
<name>A0A4R3Y2T2_9PROT</name>
<dbReference type="AlphaFoldDB" id="A0A4R3Y2T2"/>
<protein>
    <recommendedName>
        <fullName evidence="4">Rap1a immunity protein domain-containing protein</fullName>
    </recommendedName>
</protein>
<evidence type="ECO:0008006" key="4">
    <source>
        <dbReference type="Google" id="ProtNLM"/>
    </source>
</evidence>
<dbReference type="RefSeq" id="WP_124946607.1">
    <property type="nucleotide sequence ID" value="NZ_BHVT01000037.1"/>
</dbReference>
<comment type="caution">
    <text evidence="2">The sequence shown here is derived from an EMBL/GenBank/DDBJ whole genome shotgun (WGS) entry which is preliminary data.</text>
</comment>
<keyword evidence="3" id="KW-1185">Reference proteome</keyword>
<feature type="chain" id="PRO_5020226183" description="Rap1a immunity protein domain-containing protein" evidence="1">
    <location>
        <begin position="30"/>
        <end position="138"/>
    </location>
</feature>
<dbReference type="Proteomes" id="UP000295367">
    <property type="component" value="Unassembled WGS sequence"/>
</dbReference>
<reference evidence="2 3" key="1">
    <citation type="submission" date="2019-03" db="EMBL/GenBank/DDBJ databases">
        <title>Genomic Encyclopedia of Type Strains, Phase IV (KMG-IV): sequencing the most valuable type-strain genomes for metagenomic binning, comparative biology and taxonomic classification.</title>
        <authorList>
            <person name="Goeker M."/>
        </authorList>
    </citation>
    <scope>NUCLEOTIDE SEQUENCE [LARGE SCALE GENOMIC DNA]</scope>
    <source>
        <strain evidence="2 3">DSM 100309</strain>
    </source>
</reference>
<proteinExistence type="predicted"/>
<gene>
    <name evidence="2" type="ORF">EDC63_10895</name>
</gene>